<reference evidence="3" key="1">
    <citation type="submission" date="2017-05" db="EMBL/GenBank/DDBJ databases">
        <title>The Genome Sequence of Enterococcus sp. 4G2_DIV0659.</title>
        <authorList>
            <consortium name="The Broad Institute Genomics Platform"/>
            <consortium name="The Broad Institute Genomic Center for Infectious Diseases"/>
            <person name="Earl A."/>
            <person name="Manson A."/>
            <person name="Schwartman J."/>
            <person name="Gilmore M."/>
            <person name="Abouelleil A."/>
            <person name="Cao P."/>
            <person name="Chapman S."/>
            <person name="Cusick C."/>
            <person name="Shea T."/>
            <person name="Young S."/>
            <person name="Neafsey D."/>
            <person name="Nusbaum C."/>
            <person name="Birren B."/>
        </authorList>
    </citation>
    <scope>NUCLEOTIDE SEQUENCE [LARGE SCALE GENOMIC DNA]</scope>
    <source>
        <strain evidence="3">4G2_DIV0659</strain>
    </source>
</reference>
<dbReference type="AlphaFoldDB" id="A0A242CHN3"/>
<proteinExistence type="predicted"/>
<reference evidence="2 4" key="2">
    <citation type="submission" date="2018-07" db="EMBL/GenBank/DDBJ databases">
        <title>The Genome Sequence of Enterococcus sp. DIV0659b.</title>
        <authorList>
            <consortium name="The Broad Institute Genomics Platform"/>
            <consortium name="The Broad Institute Genomic Center for Infectious Diseases"/>
            <person name="Earl A."/>
            <person name="Manson A."/>
            <person name="Schwartman J."/>
            <person name="Gilmore M."/>
            <person name="Abouelleil A."/>
            <person name="Cao P."/>
            <person name="Chapman S."/>
            <person name="Cusick C."/>
            <person name="Shea T."/>
            <person name="Young S."/>
            <person name="Neafsey D."/>
            <person name="Nusbaum C."/>
            <person name="Birren B."/>
        </authorList>
    </citation>
    <scope>NUCLEOTIDE SEQUENCE [LARGE SCALE GENOMIC DNA]</scope>
    <source>
        <strain evidence="2 4">4G2_DIV0659</strain>
    </source>
</reference>
<dbReference type="Gene3D" id="3.30.1450.10">
    <property type="match status" value="1"/>
</dbReference>
<evidence type="ECO:0000313" key="2">
    <source>
        <dbReference type="EMBL" id="MEI5994828.1"/>
    </source>
</evidence>
<comment type="caution">
    <text evidence="3">The sequence shown here is derived from an EMBL/GenBank/DDBJ whole genome shotgun (WGS) entry which is preliminary data.</text>
</comment>
<dbReference type="InterPro" id="IPR037873">
    <property type="entry name" value="BamE-like"/>
</dbReference>
<evidence type="ECO:0000313" key="3">
    <source>
        <dbReference type="EMBL" id="OTO09638.1"/>
    </source>
</evidence>
<protein>
    <submittedName>
        <fullName evidence="3">Uncharacterized protein</fullName>
    </submittedName>
</protein>
<dbReference type="Proteomes" id="UP000195139">
    <property type="component" value="Unassembled WGS sequence"/>
</dbReference>
<keyword evidence="4" id="KW-1185">Reference proteome</keyword>
<organism evidence="3">
    <name type="scientific">Candidatus Enterococcus mansonii</name>
    <dbReference type="NCBI Taxonomy" id="1834181"/>
    <lineage>
        <taxon>Bacteria</taxon>
        <taxon>Bacillati</taxon>
        <taxon>Bacillota</taxon>
        <taxon>Bacilli</taxon>
        <taxon>Lactobacillales</taxon>
        <taxon>Enterococcaceae</taxon>
        <taxon>Enterococcus</taxon>
    </lineage>
</organism>
<name>A0A242CHN3_9ENTE</name>
<gene>
    <name evidence="3" type="ORF">A5880_000317</name>
    <name evidence="2" type="ORF">A5880_002414</name>
</gene>
<dbReference type="RefSeq" id="WP_086329273.1">
    <property type="nucleotide sequence ID" value="NZ_NGLE02000001.1"/>
</dbReference>
<dbReference type="EMBL" id="NGLE01000001">
    <property type="protein sequence ID" value="OTO09638.1"/>
    <property type="molecule type" value="Genomic_DNA"/>
</dbReference>
<accession>A0A242CHN3</accession>
<evidence type="ECO:0000313" key="4">
    <source>
        <dbReference type="Proteomes" id="UP000195139"/>
    </source>
</evidence>
<keyword evidence="1" id="KW-0732">Signal</keyword>
<evidence type="ECO:0000256" key="1">
    <source>
        <dbReference type="ARBA" id="ARBA00022729"/>
    </source>
</evidence>
<dbReference type="EMBL" id="NGLE02000001">
    <property type="protein sequence ID" value="MEI5994828.1"/>
    <property type="molecule type" value="Genomic_DNA"/>
</dbReference>
<sequence>MKFIRSKKIILAIITVFLLTIAAIMYNQTTMEKLFYNTDVSKTSEESLKFRFKLSAFLHQYDFSDRHGDLLLYNKKRISNTSLSYSPKLHLALHNDSQKDRTSKFTEDNLKYIYEGVTYESAVDTLGTPTDIFKDVRDNHISMVTWSSARKSRENKSITLMFDDKGECFNMSKHNVE</sequence>